<reference evidence="1" key="2">
    <citation type="submission" date="2015-04" db="UniProtKB">
        <authorList>
            <consortium name="EnsemblPlants"/>
        </authorList>
    </citation>
    <scope>IDENTIFICATION</scope>
</reference>
<evidence type="ECO:0000313" key="1">
    <source>
        <dbReference type="EnsemblPlants" id="OGLUM01G39340.1"/>
    </source>
</evidence>
<dbReference type="Proteomes" id="UP000026961">
    <property type="component" value="Chromosome 1"/>
</dbReference>
<dbReference type="EnsemblPlants" id="OGLUM01G39340.1">
    <property type="protein sequence ID" value="OGLUM01G39340.1"/>
    <property type="gene ID" value="OGLUM01G39340"/>
</dbReference>
<evidence type="ECO:0000313" key="2">
    <source>
        <dbReference type="Proteomes" id="UP000026961"/>
    </source>
</evidence>
<dbReference type="HOGENOM" id="CLU_108217_0_0_1"/>
<dbReference type="Gramene" id="OGLUM01G39340.1">
    <property type="protein sequence ID" value="OGLUM01G39340.1"/>
    <property type="gene ID" value="OGLUM01G39340"/>
</dbReference>
<organism evidence="1">
    <name type="scientific">Oryza glumipatula</name>
    <dbReference type="NCBI Taxonomy" id="40148"/>
    <lineage>
        <taxon>Eukaryota</taxon>
        <taxon>Viridiplantae</taxon>
        <taxon>Streptophyta</taxon>
        <taxon>Embryophyta</taxon>
        <taxon>Tracheophyta</taxon>
        <taxon>Spermatophyta</taxon>
        <taxon>Magnoliopsida</taxon>
        <taxon>Liliopsida</taxon>
        <taxon>Poales</taxon>
        <taxon>Poaceae</taxon>
        <taxon>BOP clade</taxon>
        <taxon>Oryzoideae</taxon>
        <taxon>Oryzeae</taxon>
        <taxon>Oryzinae</taxon>
        <taxon>Oryza</taxon>
    </lineage>
</organism>
<dbReference type="AlphaFoldDB" id="A0A0D9YGL9"/>
<sequence length="168" mass="17689">MTVAEGQEAALAEEVVTCAGDGVRRRSNWWLRLAGEVGSAGSPRRRRWCRLAEGVAAGNRPTRVGLAGDVEDGRRVMAAQREVMSVEAKPGEVAARGDWPAGAPVQKRANMIKAQVARCRCRRGLVNGQCDSALAGATLNLIKGKPHVILGAGTGSPGENASGKWQHA</sequence>
<protein>
    <submittedName>
        <fullName evidence="1">Uncharacterized protein</fullName>
    </submittedName>
</protein>
<reference evidence="1" key="1">
    <citation type="submission" date="2013-08" db="EMBL/GenBank/DDBJ databases">
        <title>Oryza genome evolution.</title>
        <authorList>
            <person name="Wing R.A."/>
            <person name="Panaud O."/>
            <person name="Oliveira A.C."/>
        </authorList>
    </citation>
    <scope>NUCLEOTIDE SEQUENCE</scope>
</reference>
<accession>A0A0D9YGL9</accession>
<proteinExistence type="predicted"/>
<reference evidence="1" key="3">
    <citation type="submission" date="2018-05" db="EMBL/GenBank/DDBJ databases">
        <title>OgluRS3 (Oryza glumaepatula Reference Sequence Version 3).</title>
        <authorList>
            <person name="Zhang J."/>
            <person name="Kudrna D."/>
            <person name="Lee S."/>
            <person name="Talag J."/>
            <person name="Welchert J."/>
            <person name="Wing R.A."/>
        </authorList>
    </citation>
    <scope>NUCLEOTIDE SEQUENCE [LARGE SCALE GENOMIC DNA]</scope>
</reference>
<name>A0A0D9YGL9_9ORYZ</name>
<keyword evidence="2" id="KW-1185">Reference proteome</keyword>